<dbReference type="GO" id="GO:0016020">
    <property type="term" value="C:membrane"/>
    <property type="evidence" value="ECO:0007669"/>
    <property type="project" value="TreeGrafter"/>
</dbReference>
<dbReference type="Proteomes" id="UP000050509">
    <property type="component" value="Unassembled WGS sequence"/>
</dbReference>
<keyword evidence="5" id="KW-1185">Reference proteome</keyword>
<feature type="transmembrane region" description="Helical" evidence="1">
    <location>
        <begin position="42"/>
        <end position="62"/>
    </location>
</feature>
<feature type="transmembrane region" description="Helical" evidence="1">
    <location>
        <begin position="241"/>
        <end position="260"/>
    </location>
</feature>
<dbReference type="Pfam" id="PF19040">
    <property type="entry name" value="SGNH"/>
    <property type="match status" value="1"/>
</dbReference>
<feature type="transmembrane region" description="Helical" evidence="1">
    <location>
        <begin position="82"/>
        <end position="104"/>
    </location>
</feature>
<feature type="transmembrane region" description="Helical" evidence="1">
    <location>
        <begin position="371"/>
        <end position="393"/>
    </location>
</feature>
<evidence type="ECO:0000256" key="1">
    <source>
        <dbReference type="SAM" id="Phobius"/>
    </source>
</evidence>
<dbReference type="EMBL" id="LJCR01000146">
    <property type="protein sequence ID" value="KPV53941.1"/>
    <property type="molecule type" value="Genomic_DNA"/>
</dbReference>
<evidence type="ECO:0000313" key="4">
    <source>
        <dbReference type="EMBL" id="KPV53941.1"/>
    </source>
</evidence>
<feature type="transmembrane region" description="Helical" evidence="1">
    <location>
        <begin position="145"/>
        <end position="169"/>
    </location>
</feature>
<dbReference type="InterPro" id="IPR043968">
    <property type="entry name" value="SGNH"/>
</dbReference>
<feature type="transmembrane region" description="Helical" evidence="1">
    <location>
        <begin position="299"/>
        <end position="317"/>
    </location>
</feature>
<feature type="transmembrane region" description="Helical" evidence="1">
    <location>
        <begin position="208"/>
        <end position="229"/>
    </location>
</feature>
<reference evidence="4 5" key="1">
    <citation type="submission" date="2015-09" db="EMBL/GenBank/DDBJ databases">
        <title>Draft genome sequence of Kouleothrix aurantiaca JCM 19913.</title>
        <authorList>
            <person name="Hemp J."/>
        </authorList>
    </citation>
    <scope>NUCLEOTIDE SEQUENCE [LARGE SCALE GENOMIC DNA]</scope>
    <source>
        <strain evidence="4 5">COM-B</strain>
    </source>
</reference>
<protein>
    <recommendedName>
        <fullName evidence="6">Acyltransferase</fullName>
    </recommendedName>
</protein>
<sequence>MQSDSPAQLHPSTGYIPQIDSLRAIAVLAVILYQLDPSLLPGGFSGVDVFFVISGYVVSRSLAADGAASFRQFLAGFYARRIVRIVPPLLACLLATSVAATMLIPRSWPSSTSQDTAKYAFIGMSNIALIWSSDDYFSPRAENNAFTHTWSLGVEEQFYLIFPLLFFIWMRWRRRPGAQGIAANALLALLFALSLAYAWYASSAAPTRAFYLLPSRFWELACGALLFQLQSRKDPLFQSSTAALGAGYLGLALLASSLWLSAEQSFPFPGGLLAVGGTALSIAGVQAPQANHSLAVRMLGSRILVWIGKLSYSLYLWHWPVIVLLKWTTGLETPLQMVLALVLTGLLGALSFFLLENPIRHSRLVRTQPRWRVIAAGLASVLLAYVATTNIFAHQSQISLSVTRDARTWNAYAWPNQATQARAQCKTKASFTEPNGGRVTIYEPINCKPQLTQPRQLFVIGDSHAGAYMTMFYTLAEENAFTVKTYSRGGCSAASLMSSLNEQEAECNRFIKAALQDTQQRARAGDLVLLVALNLPRLVDKATVYDEQVLLAAQESDASRAARATALAEADAVLSTFEQQGLRVIMEAPKPVFKAPAFRCFDWFNRNNPICAGGLAMSRDYLLKYRQPIMRSLDTLSAKHPKLIVWDPFPILCPADPCGAADQAGPLFYDGDHLSAHGDRVLYPSFRDLLRQLWAAQA</sequence>
<dbReference type="AlphaFoldDB" id="A0A0N8PSX5"/>
<feature type="transmembrane region" description="Helical" evidence="1">
    <location>
        <begin position="337"/>
        <end position="359"/>
    </location>
</feature>
<proteinExistence type="predicted"/>
<feature type="domain" description="Acyltransferase 3" evidence="2">
    <location>
        <begin position="17"/>
        <end position="345"/>
    </location>
</feature>
<dbReference type="InterPro" id="IPR050879">
    <property type="entry name" value="Acyltransferase_3"/>
</dbReference>
<keyword evidence="1" id="KW-0472">Membrane</keyword>
<evidence type="ECO:0000259" key="3">
    <source>
        <dbReference type="Pfam" id="PF19040"/>
    </source>
</evidence>
<organism evidence="4 5">
    <name type="scientific">Kouleothrix aurantiaca</name>
    <dbReference type="NCBI Taxonomy" id="186479"/>
    <lineage>
        <taxon>Bacteria</taxon>
        <taxon>Bacillati</taxon>
        <taxon>Chloroflexota</taxon>
        <taxon>Chloroflexia</taxon>
        <taxon>Chloroflexales</taxon>
        <taxon>Roseiflexineae</taxon>
        <taxon>Roseiflexaceae</taxon>
        <taxon>Kouleothrix</taxon>
    </lineage>
</organism>
<feature type="transmembrane region" description="Helical" evidence="1">
    <location>
        <begin position="266"/>
        <end position="287"/>
    </location>
</feature>
<dbReference type="PANTHER" id="PTHR23028">
    <property type="entry name" value="ACETYLTRANSFERASE"/>
    <property type="match status" value="1"/>
</dbReference>
<dbReference type="GO" id="GO:0009103">
    <property type="term" value="P:lipopolysaccharide biosynthetic process"/>
    <property type="evidence" value="ECO:0007669"/>
    <property type="project" value="TreeGrafter"/>
</dbReference>
<comment type="caution">
    <text evidence="4">The sequence shown here is derived from an EMBL/GenBank/DDBJ whole genome shotgun (WGS) entry which is preliminary data.</text>
</comment>
<feature type="domain" description="SGNH" evidence="3">
    <location>
        <begin position="453"/>
        <end position="687"/>
    </location>
</feature>
<dbReference type="InterPro" id="IPR002656">
    <property type="entry name" value="Acyl_transf_3_dom"/>
</dbReference>
<keyword evidence="1" id="KW-1133">Transmembrane helix</keyword>
<gene>
    <name evidence="4" type="ORF">SE17_06735</name>
</gene>
<dbReference type="PANTHER" id="PTHR23028:SF53">
    <property type="entry name" value="ACYL_TRANSF_3 DOMAIN-CONTAINING PROTEIN"/>
    <property type="match status" value="1"/>
</dbReference>
<feature type="transmembrane region" description="Helical" evidence="1">
    <location>
        <begin position="181"/>
        <end position="202"/>
    </location>
</feature>
<dbReference type="Pfam" id="PF01757">
    <property type="entry name" value="Acyl_transf_3"/>
    <property type="match status" value="1"/>
</dbReference>
<dbReference type="GO" id="GO:0016747">
    <property type="term" value="F:acyltransferase activity, transferring groups other than amino-acyl groups"/>
    <property type="evidence" value="ECO:0007669"/>
    <property type="project" value="InterPro"/>
</dbReference>
<evidence type="ECO:0008006" key="6">
    <source>
        <dbReference type="Google" id="ProtNLM"/>
    </source>
</evidence>
<name>A0A0N8PSX5_9CHLR</name>
<evidence type="ECO:0000259" key="2">
    <source>
        <dbReference type="Pfam" id="PF01757"/>
    </source>
</evidence>
<accession>A0A0N8PSX5</accession>
<dbReference type="PATRIC" id="fig|186479.3.peg.1872"/>
<evidence type="ECO:0000313" key="5">
    <source>
        <dbReference type="Proteomes" id="UP000050509"/>
    </source>
</evidence>
<keyword evidence="1" id="KW-0812">Transmembrane</keyword>